<dbReference type="EMBL" id="JAEIOS010000012">
    <property type="protein sequence ID" value="MBI8989524.1"/>
    <property type="molecule type" value="Genomic_DNA"/>
</dbReference>
<dbReference type="GO" id="GO:0003677">
    <property type="term" value="F:DNA binding"/>
    <property type="evidence" value="ECO:0007669"/>
    <property type="project" value="InterPro"/>
</dbReference>
<dbReference type="InterPro" id="IPR010093">
    <property type="entry name" value="SinI_DNA-bd"/>
</dbReference>
<evidence type="ECO:0000313" key="2">
    <source>
        <dbReference type="EMBL" id="MBI8989524.1"/>
    </source>
</evidence>
<dbReference type="Proteomes" id="UP000645966">
    <property type="component" value="Unassembled WGS sequence"/>
</dbReference>
<sequence>MLTDSETNEQIELPPQFFPVLRQAAEAMRRGQIATIIPRETEVTTQEAADYLGVSRSTIVRILQRGELPYVKINRHRRIRFTDLETYRNMKQQRQFEALADIPIDGHESETPDADHFRNIRKTVAAHHGATRQPTDS</sequence>
<proteinExistence type="predicted"/>
<organism evidence="2 3">
    <name type="scientific">Corynebacterium meridianum</name>
    <dbReference type="NCBI Taxonomy" id="2765363"/>
    <lineage>
        <taxon>Bacteria</taxon>
        <taxon>Bacillati</taxon>
        <taxon>Actinomycetota</taxon>
        <taxon>Actinomycetes</taxon>
        <taxon>Mycobacteriales</taxon>
        <taxon>Corynebacteriaceae</taxon>
        <taxon>Corynebacterium</taxon>
    </lineage>
</organism>
<dbReference type="SUPFAM" id="SSF46955">
    <property type="entry name" value="Putative DNA-binding domain"/>
    <property type="match status" value="1"/>
</dbReference>
<dbReference type="Gene3D" id="1.10.1660.10">
    <property type="match status" value="1"/>
</dbReference>
<name>A0A934M7E6_9CORY</name>
<accession>A0A934M7E6</accession>
<dbReference type="AlphaFoldDB" id="A0A934M7E6"/>
<dbReference type="Pfam" id="PF12728">
    <property type="entry name" value="HTH_17"/>
    <property type="match status" value="1"/>
</dbReference>
<keyword evidence="3" id="KW-1185">Reference proteome</keyword>
<dbReference type="RefSeq" id="WP_198738565.1">
    <property type="nucleotide sequence ID" value="NZ_JAEIOS010000012.1"/>
</dbReference>
<evidence type="ECO:0000259" key="1">
    <source>
        <dbReference type="Pfam" id="PF12728"/>
    </source>
</evidence>
<dbReference type="InterPro" id="IPR041657">
    <property type="entry name" value="HTH_17"/>
</dbReference>
<protein>
    <submittedName>
        <fullName evidence="2">Helix-turn-helix domain-containing protein</fullName>
    </submittedName>
</protein>
<reference evidence="2" key="1">
    <citation type="submission" date="2020-12" db="EMBL/GenBank/DDBJ databases">
        <title>Genome public.</title>
        <authorList>
            <person name="Sun Q."/>
        </authorList>
    </citation>
    <scope>NUCLEOTIDE SEQUENCE</scope>
    <source>
        <strain evidence="2">CCM 8863</strain>
    </source>
</reference>
<dbReference type="NCBIfam" id="TIGR01764">
    <property type="entry name" value="excise"/>
    <property type="match status" value="1"/>
</dbReference>
<gene>
    <name evidence="2" type="ORF">JDV75_07080</name>
</gene>
<evidence type="ECO:0000313" key="3">
    <source>
        <dbReference type="Proteomes" id="UP000645966"/>
    </source>
</evidence>
<dbReference type="InterPro" id="IPR009061">
    <property type="entry name" value="DNA-bd_dom_put_sf"/>
</dbReference>
<comment type="caution">
    <text evidence="2">The sequence shown here is derived from an EMBL/GenBank/DDBJ whole genome shotgun (WGS) entry which is preliminary data.</text>
</comment>
<feature type="domain" description="Helix-turn-helix" evidence="1">
    <location>
        <begin position="44"/>
        <end position="89"/>
    </location>
</feature>